<evidence type="ECO:0000256" key="6">
    <source>
        <dbReference type="ARBA" id="ARBA00023004"/>
    </source>
</evidence>
<keyword evidence="7" id="KW-0411">Iron-sulfur</keyword>
<evidence type="ECO:0000256" key="4">
    <source>
        <dbReference type="ARBA" id="ARBA00022723"/>
    </source>
</evidence>
<dbReference type="InterPro" id="IPR006066">
    <property type="entry name" value="NO2/SO3_Rdtase_FeS/sirohaem_BS"/>
</dbReference>
<accession>A0A7W9SP38</accession>
<dbReference type="Pfam" id="PF01077">
    <property type="entry name" value="NIR_SIR"/>
    <property type="match status" value="2"/>
</dbReference>
<dbReference type="InterPro" id="IPR005117">
    <property type="entry name" value="NiRdtase/SiRdtase_haem-b_fer"/>
</dbReference>
<evidence type="ECO:0000256" key="5">
    <source>
        <dbReference type="ARBA" id="ARBA00023002"/>
    </source>
</evidence>
<keyword evidence="6" id="KW-0408">Iron</keyword>
<evidence type="ECO:0000313" key="11">
    <source>
        <dbReference type="Proteomes" id="UP000520814"/>
    </source>
</evidence>
<evidence type="ECO:0000313" key="10">
    <source>
        <dbReference type="EMBL" id="MBB6049568.1"/>
    </source>
</evidence>
<keyword evidence="11" id="KW-1185">Reference proteome</keyword>
<proteinExistence type="inferred from homology"/>
<evidence type="ECO:0000256" key="7">
    <source>
        <dbReference type="ARBA" id="ARBA00023014"/>
    </source>
</evidence>
<dbReference type="Pfam" id="PF03460">
    <property type="entry name" value="NIR_SIR_ferr"/>
    <property type="match status" value="2"/>
</dbReference>
<dbReference type="SUPFAM" id="SSF55124">
    <property type="entry name" value="Nitrite/Sulfite reductase N-terminal domain-like"/>
    <property type="match status" value="2"/>
</dbReference>
<evidence type="ECO:0000256" key="2">
    <source>
        <dbReference type="ARBA" id="ARBA00022485"/>
    </source>
</evidence>
<dbReference type="PANTHER" id="PTHR32439">
    <property type="entry name" value="FERREDOXIN--NITRITE REDUCTASE, CHLOROPLASTIC"/>
    <property type="match status" value="1"/>
</dbReference>
<keyword evidence="3" id="KW-0349">Heme</keyword>
<reference evidence="10 11" key="1">
    <citation type="submission" date="2020-08" db="EMBL/GenBank/DDBJ databases">
        <title>Genomic Encyclopedia of Type Strains, Phase IV (KMG-IV): sequencing the most valuable type-strain genomes for metagenomic binning, comparative biology and taxonomic classification.</title>
        <authorList>
            <person name="Goeker M."/>
        </authorList>
    </citation>
    <scope>NUCLEOTIDE SEQUENCE [LARGE SCALE GENOMIC DNA]</scope>
    <source>
        <strain evidence="10 11">DSM 23562</strain>
    </source>
</reference>
<dbReference type="Gene3D" id="3.90.480.20">
    <property type="match status" value="1"/>
</dbReference>
<dbReference type="GO" id="GO:0046872">
    <property type="term" value="F:metal ion binding"/>
    <property type="evidence" value="ECO:0007669"/>
    <property type="project" value="UniProtKB-KW"/>
</dbReference>
<dbReference type="EMBL" id="JACHGW010000001">
    <property type="protein sequence ID" value="MBB6049568.1"/>
    <property type="molecule type" value="Genomic_DNA"/>
</dbReference>
<evidence type="ECO:0000259" key="9">
    <source>
        <dbReference type="Pfam" id="PF03460"/>
    </source>
</evidence>
<evidence type="ECO:0000259" key="8">
    <source>
        <dbReference type="Pfam" id="PF01077"/>
    </source>
</evidence>
<dbReference type="GO" id="GO:0051539">
    <property type="term" value="F:4 iron, 4 sulfur cluster binding"/>
    <property type="evidence" value="ECO:0007669"/>
    <property type="project" value="UniProtKB-KW"/>
</dbReference>
<evidence type="ECO:0000256" key="3">
    <source>
        <dbReference type="ARBA" id="ARBA00022617"/>
    </source>
</evidence>
<dbReference type="PROSITE" id="PS00365">
    <property type="entry name" value="NIR_SIR"/>
    <property type="match status" value="1"/>
</dbReference>
<keyword evidence="2" id="KW-0004">4Fe-4S</keyword>
<dbReference type="Proteomes" id="UP000520814">
    <property type="component" value="Unassembled WGS sequence"/>
</dbReference>
<keyword evidence="5" id="KW-0560">Oxidoreductase</keyword>
<gene>
    <name evidence="10" type="ORF">HNQ39_001330</name>
</gene>
<protein>
    <submittedName>
        <fullName evidence="10">Sulfite reductase beta subunit-like hemoprotein</fullName>
    </submittedName>
</protein>
<dbReference type="GO" id="GO:0016491">
    <property type="term" value="F:oxidoreductase activity"/>
    <property type="evidence" value="ECO:0007669"/>
    <property type="project" value="UniProtKB-KW"/>
</dbReference>
<feature type="domain" description="Nitrite/Sulfite reductase ferredoxin-like" evidence="9">
    <location>
        <begin position="299"/>
        <end position="365"/>
    </location>
</feature>
<feature type="domain" description="Nitrite/Sulfite reductase ferredoxin-like" evidence="9">
    <location>
        <begin position="45"/>
        <end position="111"/>
    </location>
</feature>
<comment type="similarity">
    <text evidence="1">Belongs to the nitrite and sulfite reductase 4Fe-4S domain family.</text>
</comment>
<dbReference type="AlphaFoldDB" id="A0A7W9SP38"/>
<name>A0A7W9SP38_ARMRO</name>
<dbReference type="SUPFAM" id="SSF56014">
    <property type="entry name" value="Nitrite and sulphite reductase 4Fe-4S domain-like"/>
    <property type="match status" value="2"/>
</dbReference>
<dbReference type="Gene3D" id="3.30.413.10">
    <property type="entry name" value="Sulfite Reductase Hemoprotein, domain 1"/>
    <property type="match status" value="2"/>
</dbReference>
<dbReference type="RefSeq" id="WP_184193166.1">
    <property type="nucleotide sequence ID" value="NZ_JACHGW010000001.1"/>
</dbReference>
<feature type="domain" description="Nitrite/sulphite reductase 4Fe-4S" evidence="8">
    <location>
        <begin position="377"/>
        <end position="507"/>
    </location>
</feature>
<dbReference type="InterPro" id="IPR051329">
    <property type="entry name" value="NIR_SIR_4Fe-4S"/>
</dbReference>
<organism evidence="10 11">
    <name type="scientific">Armatimonas rosea</name>
    <dbReference type="NCBI Taxonomy" id="685828"/>
    <lineage>
        <taxon>Bacteria</taxon>
        <taxon>Bacillati</taxon>
        <taxon>Armatimonadota</taxon>
        <taxon>Armatimonadia</taxon>
        <taxon>Armatimonadales</taxon>
        <taxon>Armatimonadaceae</taxon>
        <taxon>Armatimonas</taxon>
    </lineage>
</organism>
<feature type="domain" description="Nitrite/sulphite reductase 4Fe-4S" evidence="8">
    <location>
        <begin position="122"/>
        <end position="274"/>
    </location>
</feature>
<comment type="caution">
    <text evidence="10">The sequence shown here is derived from an EMBL/GenBank/DDBJ whole genome shotgun (WGS) entry which is preliminary data.</text>
</comment>
<dbReference type="InterPro" id="IPR045854">
    <property type="entry name" value="NO2/SO3_Rdtase_4Fe4S_sf"/>
</dbReference>
<sequence length="525" mass="58192">MNDVERIKKEKGGLEVWNDLQRIAAEGYAGIDADDMFRLRWLGLYEQKPKDGFFMLRIKVPGGQLNYDQLIAVAEVTRDYARNIADITTRQNFQFHWMAPQDFPAIFAKFSAVGISTLGACGDIPRNVTGCPVAGLDPNETFDAQPYAQAVHEYFLGNPEFADLPRKYKISITGCCEHCSQPEINDIAATAVIKNGEKGFHIRVGGGLSTRPFLAQKLNFFIPADKLVDAFRAVTEVYRDSGYRENRKKARIKFLVADWGAAKYEEEVLKRLSWVPEPALTEAEWPEPTNNFRDHVGVHPQSQPGLFWVGANVLTGRMNSEQLFEVARLAKEYGTGDTRTTNQQNLLIVNVKEADVPTVVAGLEAIGFPVVASPIRRAAVACTGSEFCNLALTETKNLMWQIVRHLDKTVSLDEPLRINLNGCPNGCGQHHIGDIGLQGCVVKLPEGGSVDGYDISLGGRLGRDAKFVRPIWRKVPATDVPVALENLLNGYLNERDEDEDFGSFVDRASDDELGALMRTAFVEAA</sequence>
<keyword evidence="4" id="KW-0479">Metal-binding</keyword>
<evidence type="ECO:0000256" key="1">
    <source>
        <dbReference type="ARBA" id="ARBA00010429"/>
    </source>
</evidence>
<dbReference type="GO" id="GO:0020037">
    <property type="term" value="F:heme binding"/>
    <property type="evidence" value="ECO:0007669"/>
    <property type="project" value="InterPro"/>
</dbReference>
<dbReference type="InterPro" id="IPR006067">
    <property type="entry name" value="NO2/SO3_Rdtase_4Fe4S_dom"/>
</dbReference>
<dbReference type="PANTHER" id="PTHR32439:SF0">
    <property type="entry name" value="FERREDOXIN--NITRITE REDUCTASE, CHLOROPLASTIC"/>
    <property type="match status" value="1"/>
</dbReference>
<dbReference type="PRINTS" id="PR00397">
    <property type="entry name" value="SIROHAEM"/>
</dbReference>
<dbReference type="InterPro" id="IPR036136">
    <property type="entry name" value="Nit/Sulf_reduc_fer-like_dom_sf"/>
</dbReference>